<dbReference type="InParanoid" id="C5KAT3"/>
<dbReference type="Proteomes" id="UP000007800">
    <property type="component" value="Unassembled WGS sequence"/>
</dbReference>
<organism evidence="3">
    <name type="scientific">Perkinsus marinus (strain ATCC 50983 / TXsc)</name>
    <dbReference type="NCBI Taxonomy" id="423536"/>
    <lineage>
        <taxon>Eukaryota</taxon>
        <taxon>Sar</taxon>
        <taxon>Alveolata</taxon>
        <taxon>Perkinsozoa</taxon>
        <taxon>Perkinsea</taxon>
        <taxon>Perkinsida</taxon>
        <taxon>Perkinsidae</taxon>
        <taxon>Perkinsus</taxon>
    </lineage>
</organism>
<accession>C5KAT3</accession>
<sequence length="137" mass="14885">MIGGSKRGLKLGLGEVKKKERLIPLRAKEGAGKSLNADYHEVKMKTTEKCLERCWGKSVFYCSTAEGVKLPSDKGCEFELGGDDEGADPKVIRKAEGSLVVWTAAQVAGTAEEGNKTSKVNVTRKKTEQALQEQVRS</sequence>
<evidence type="ECO:0000313" key="2">
    <source>
        <dbReference type="EMBL" id="EER18259.1"/>
    </source>
</evidence>
<protein>
    <submittedName>
        <fullName evidence="2">Uncharacterized protein</fullName>
    </submittedName>
</protein>
<dbReference type="AlphaFoldDB" id="C5KAT3"/>
<evidence type="ECO:0000313" key="3">
    <source>
        <dbReference type="Proteomes" id="UP000007800"/>
    </source>
</evidence>
<dbReference type="EMBL" id="GG671811">
    <property type="protein sequence ID" value="EER18259.1"/>
    <property type="molecule type" value="Genomic_DNA"/>
</dbReference>
<reference evidence="2 3" key="1">
    <citation type="submission" date="2008-07" db="EMBL/GenBank/DDBJ databases">
        <authorList>
            <person name="El-Sayed N."/>
            <person name="Caler E."/>
            <person name="Inman J."/>
            <person name="Amedeo P."/>
            <person name="Hass B."/>
            <person name="Wortman J."/>
        </authorList>
    </citation>
    <scope>NUCLEOTIDE SEQUENCE [LARGE SCALE GENOMIC DNA]</scope>
    <source>
        <strain evidence="3">ATCC 50983 / TXsc</strain>
    </source>
</reference>
<dbReference type="RefSeq" id="XP_002786463.1">
    <property type="nucleotide sequence ID" value="XM_002786417.1"/>
</dbReference>
<gene>
    <name evidence="2" type="ORF">Pmar_PMAR005164</name>
</gene>
<name>C5KAT3_PERM5</name>
<proteinExistence type="predicted"/>
<evidence type="ECO:0000256" key="1">
    <source>
        <dbReference type="SAM" id="MobiDB-lite"/>
    </source>
</evidence>
<keyword evidence="3" id="KW-1185">Reference proteome</keyword>
<feature type="region of interest" description="Disordered" evidence="1">
    <location>
        <begin position="110"/>
        <end position="137"/>
    </location>
</feature>
<dbReference type="GeneID" id="9048913"/>